<accession>A0A9Q0JIA2</accession>
<gene>
    <name evidence="2" type="ORF">Tsubulata_014906</name>
</gene>
<dbReference type="AlphaFoldDB" id="A0A9Q0JIA2"/>
<dbReference type="OrthoDB" id="762052at2759"/>
<protein>
    <submittedName>
        <fullName evidence="2">Uncharacterized protein</fullName>
    </submittedName>
</protein>
<evidence type="ECO:0000313" key="2">
    <source>
        <dbReference type="EMBL" id="KAJ4842684.1"/>
    </source>
</evidence>
<reference evidence="2" key="2">
    <citation type="journal article" date="2023" name="Plants (Basel)">
        <title>Annotation of the Turnera subulata (Passifloraceae) Draft Genome Reveals the S-Locus Evolved after the Divergence of Turneroideae from Passifloroideae in a Stepwise Manner.</title>
        <authorList>
            <person name="Henning P.M."/>
            <person name="Roalson E.H."/>
            <person name="Mir W."/>
            <person name="McCubbin A.G."/>
            <person name="Shore J.S."/>
        </authorList>
    </citation>
    <scope>NUCLEOTIDE SEQUENCE</scope>
    <source>
        <strain evidence="2">F60SS</strain>
    </source>
</reference>
<sequence length="500" mass="54663">MTSSLSYTIDDKDLDDAALWAVIDSAEASHSSSRPRKPLTLRYPNLHSPPTPTTHPSPPPNLPTSLTRKRQLHPGAGHSPTSDPYRGRPHKISRPCSSETSECTTTSPLALVRTPVAAAAAAFASPESYLSPQIGRFGSMNEATEVSPGSYTCNFQEGNDVVRHCLNGRFPSVSLFKDYQNAAMAILEKSDFTMISGNPVIKKSGWRKISFYFNVSYEIKDRTIEYDDNRNVQRAEFVVRAYMQGGRFSDGWGSCERREKRFLKPNHDIPSTAETRAKNKACQEEGWPLGLRPLNARVGLVRNRDFNGSISFSTLLTGSPSSSTDSSSDLDTESTGSFFHDKSITLGSLIGVSSILELSRRSTRGRGAETLRDQKNSNYKSKPWLFSLCSRLTTDALSTNKNTPSLGHFLEAERRAAGTQRRNMSPTSMCGPNDFSPVRPNAGLNTLFVGGQVIAPPPPPQSNASLGADGGRRSNMELLEHGNGYGSPLLLSCLCGQYIE</sequence>
<proteinExistence type="predicted"/>
<name>A0A9Q0JIA2_9ROSI</name>
<feature type="region of interest" description="Disordered" evidence="1">
    <location>
        <begin position="456"/>
        <end position="475"/>
    </location>
</feature>
<dbReference type="PANTHER" id="PTHR37731">
    <property type="entry name" value="PEPTIDE TRANSPORTER FAMILY PROTEIN"/>
    <property type="match status" value="1"/>
</dbReference>
<organism evidence="2 3">
    <name type="scientific">Turnera subulata</name>
    <dbReference type="NCBI Taxonomy" id="218843"/>
    <lineage>
        <taxon>Eukaryota</taxon>
        <taxon>Viridiplantae</taxon>
        <taxon>Streptophyta</taxon>
        <taxon>Embryophyta</taxon>
        <taxon>Tracheophyta</taxon>
        <taxon>Spermatophyta</taxon>
        <taxon>Magnoliopsida</taxon>
        <taxon>eudicotyledons</taxon>
        <taxon>Gunneridae</taxon>
        <taxon>Pentapetalae</taxon>
        <taxon>rosids</taxon>
        <taxon>fabids</taxon>
        <taxon>Malpighiales</taxon>
        <taxon>Passifloraceae</taxon>
        <taxon>Turnera</taxon>
    </lineage>
</organism>
<comment type="caution">
    <text evidence="2">The sequence shown here is derived from an EMBL/GenBank/DDBJ whole genome shotgun (WGS) entry which is preliminary data.</text>
</comment>
<feature type="compositionally biased region" description="Low complexity" evidence="1">
    <location>
        <begin position="96"/>
        <end position="105"/>
    </location>
</feature>
<feature type="region of interest" description="Disordered" evidence="1">
    <location>
        <begin position="26"/>
        <end position="105"/>
    </location>
</feature>
<evidence type="ECO:0000256" key="1">
    <source>
        <dbReference type="SAM" id="MobiDB-lite"/>
    </source>
</evidence>
<dbReference type="EMBL" id="JAKUCV010002433">
    <property type="protein sequence ID" value="KAJ4842684.1"/>
    <property type="molecule type" value="Genomic_DNA"/>
</dbReference>
<keyword evidence="3" id="KW-1185">Reference proteome</keyword>
<reference evidence="2" key="1">
    <citation type="submission" date="2022-02" db="EMBL/GenBank/DDBJ databases">
        <authorList>
            <person name="Henning P.M."/>
            <person name="McCubbin A.G."/>
            <person name="Shore J.S."/>
        </authorList>
    </citation>
    <scope>NUCLEOTIDE SEQUENCE</scope>
    <source>
        <strain evidence="2">F60SS</strain>
        <tissue evidence="2">Leaves</tissue>
    </source>
</reference>
<dbReference type="PANTHER" id="PTHR37731:SF1">
    <property type="entry name" value="PEPTIDE TRANSPORTER FAMILY PROTEIN"/>
    <property type="match status" value="1"/>
</dbReference>
<feature type="compositionally biased region" description="Pro residues" evidence="1">
    <location>
        <begin position="47"/>
        <end position="62"/>
    </location>
</feature>
<evidence type="ECO:0000313" key="3">
    <source>
        <dbReference type="Proteomes" id="UP001141552"/>
    </source>
</evidence>
<dbReference type="Proteomes" id="UP001141552">
    <property type="component" value="Unassembled WGS sequence"/>
</dbReference>